<proteinExistence type="predicted"/>
<evidence type="ECO:0000313" key="2">
    <source>
        <dbReference type="Proteomes" id="UP001637618"/>
    </source>
</evidence>
<gene>
    <name evidence="1" type="ORF">OOJ96_21125</name>
</gene>
<keyword evidence="2" id="KW-1185">Reference proteome</keyword>
<dbReference type="EMBL" id="JAPEQY010000018">
    <property type="protein sequence ID" value="MFO2479897.1"/>
    <property type="molecule type" value="Genomic_DNA"/>
</dbReference>
<organism evidence="1 2">
    <name type="scientific">Pseudomonas imrae</name>
    <dbReference type="NCBI Taxonomy" id="2992837"/>
    <lineage>
        <taxon>Bacteria</taxon>
        <taxon>Pseudomonadati</taxon>
        <taxon>Pseudomonadota</taxon>
        <taxon>Gammaproteobacteria</taxon>
        <taxon>Pseudomonadales</taxon>
        <taxon>Pseudomonadaceae</taxon>
        <taxon>Pseudomonas</taxon>
    </lineage>
</organism>
<reference evidence="1" key="1">
    <citation type="submission" date="2022-11" db="EMBL/GenBank/DDBJ databases">
        <title>Draft genome sequences of strains of Pseudomonas imrae sp. nov.</title>
        <authorList>
            <person name="Salva Serra F."/>
            <person name="Nimje P."/>
            <person name="Moore E.R.B."/>
            <person name="Marathe N.P."/>
        </authorList>
    </citation>
    <scope>NUCLEOTIDE SEQUENCE</scope>
    <source>
        <strain evidence="1">15FMM2</strain>
    </source>
</reference>
<name>A0ACC7PQ94_9PSED</name>
<dbReference type="Proteomes" id="UP001637618">
    <property type="component" value="Unassembled WGS sequence"/>
</dbReference>
<comment type="caution">
    <text evidence="1">The sequence shown here is derived from an EMBL/GenBank/DDBJ whole genome shotgun (WGS) entry which is preliminary data.</text>
</comment>
<protein>
    <submittedName>
        <fullName evidence="1">Uncharacterized protein</fullName>
    </submittedName>
</protein>
<sequence length="119" mass="13323">MSAEDIKKGMLVMGVIPSLEDASWLTDEYIASQAAVEKEYPNPAGATGQIMSALDYGNHFYTTNNGQRWHWTSGDNVTGGNLNCGQKNSWYYDVRRGDSYVPRGQCPGGFSWYELNIYH</sequence>
<accession>A0ACC7PQ94</accession>
<evidence type="ECO:0000313" key="1">
    <source>
        <dbReference type="EMBL" id="MFO2479897.1"/>
    </source>
</evidence>